<reference evidence="12" key="2">
    <citation type="submission" date="2021-04" db="EMBL/GenBank/DDBJ databases">
        <authorList>
            <person name="Gilroy R."/>
        </authorList>
    </citation>
    <scope>NUCLEOTIDE SEQUENCE</scope>
    <source>
        <strain evidence="12">ChiW4-1371</strain>
    </source>
</reference>
<dbReference type="InterPro" id="IPR018151">
    <property type="entry name" value="TF_GreA/GreB_CS"/>
</dbReference>
<dbReference type="NCBIfam" id="TIGR01462">
    <property type="entry name" value="greA"/>
    <property type="match status" value="1"/>
</dbReference>
<evidence type="ECO:0000259" key="11">
    <source>
        <dbReference type="Pfam" id="PF03449"/>
    </source>
</evidence>
<dbReference type="FunFam" id="3.10.50.30:FF:000001">
    <property type="entry name" value="Transcription elongation factor GreA"/>
    <property type="match status" value="1"/>
</dbReference>
<dbReference type="InterPro" id="IPR006359">
    <property type="entry name" value="Tscrpt_elong_fac_GreA"/>
</dbReference>
<dbReference type="EMBL" id="DXAQ01000086">
    <property type="protein sequence ID" value="HIZ89401.1"/>
    <property type="molecule type" value="Genomic_DNA"/>
</dbReference>
<dbReference type="InterPro" id="IPR001437">
    <property type="entry name" value="Tscrpt_elong_fac_GreA/B_C"/>
</dbReference>
<evidence type="ECO:0000256" key="4">
    <source>
        <dbReference type="ARBA" id="ARBA00023125"/>
    </source>
</evidence>
<proteinExistence type="inferred from homology"/>
<dbReference type="Gene3D" id="1.10.287.180">
    <property type="entry name" value="Transcription elongation factor, GreA/GreB, N-terminal domain"/>
    <property type="match status" value="1"/>
</dbReference>
<dbReference type="PIRSF" id="PIRSF006092">
    <property type="entry name" value="GreA_GreB"/>
    <property type="match status" value="1"/>
</dbReference>
<evidence type="ECO:0000256" key="9">
    <source>
        <dbReference type="RuleBase" id="RU000556"/>
    </source>
</evidence>
<evidence type="ECO:0000256" key="8">
    <source>
        <dbReference type="HAMAP-Rule" id="MF_00105"/>
    </source>
</evidence>
<protein>
    <recommendedName>
        <fullName evidence="2 8">Transcription elongation factor GreA</fullName>
    </recommendedName>
    <alternativeName>
        <fullName evidence="7 8">Transcript cleavage factor GreA</fullName>
    </alternativeName>
</protein>
<dbReference type="NCBIfam" id="NF001264">
    <property type="entry name" value="PRK00226.1-5"/>
    <property type="match status" value="1"/>
</dbReference>
<dbReference type="Pfam" id="PF01272">
    <property type="entry name" value="GreA_GreB"/>
    <property type="match status" value="1"/>
</dbReference>
<keyword evidence="3 8" id="KW-0805">Transcription regulation</keyword>
<comment type="similarity">
    <text evidence="1 8 9">Belongs to the GreA/GreB family.</text>
</comment>
<dbReference type="AlphaFoldDB" id="A0A9D2GUD9"/>
<keyword evidence="4 8" id="KW-0238">DNA-binding</keyword>
<dbReference type="NCBIfam" id="NF001263">
    <property type="entry name" value="PRK00226.1-4"/>
    <property type="match status" value="1"/>
</dbReference>
<dbReference type="GO" id="GO:0003677">
    <property type="term" value="F:DNA binding"/>
    <property type="evidence" value="ECO:0007669"/>
    <property type="project" value="UniProtKB-UniRule"/>
</dbReference>
<evidence type="ECO:0000313" key="13">
    <source>
        <dbReference type="Proteomes" id="UP000824176"/>
    </source>
</evidence>
<dbReference type="GO" id="GO:0032784">
    <property type="term" value="P:regulation of DNA-templated transcription elongation"/>
    <property type="evidence" value="ECO:0007669"/>
    <property type="project" value="UniProtKB-UniRule"/>
</dbReference>
<dbReference type="Proteomes" id="UP000824176">
    <property type="component" value="Unassembled WGS sequence"/>
</dbReference>
<dbReference type="InterPro" id="IPR036805">
    <property type="entry name" value="Tscrpt_elong_fac_GreA/B_N_sf"/>
</dbReference>
<dbReference type="InterPro" id="IPR023459">
    <property type="entry name" value="Tscrpt_elong_fac_GreA/B_fam"/>
</dbReference>
<dbReference type="InterPro" id="IPR022691">
    <property type="entry name" value="Tscrpt_elong_fac_GreA/B_N"/>
</dbReference>
<evidence type="ECO:0000256" key="1">
    <source>
        <dbReference type="ARBA" id="ARBA00008213"/>
    </source>
</evidence>
<dbReference type="Pfam" id="PF03449">
    <property type="entry name" value="GreA_GreB_N"/>
    <property type="match status" value="1"/>
</dbReference>
<dbReference type="GO" id="GO:0003746">
    <property type="term" value="F:translation elongation factor activity"/>
    <property type="evidence" value="ECO:0007669"/>
    <property type="project" value="UniProtKB-KW"/>
</dbReference>
<feature type="domain" description="Transcription elongation factor GreA/GreB C-terminal" evidence="10">
    <location>
        <begin position="82"/>
        <end position="155"/>
    </location>
</feature>
<dbReference type="FunFam" id="1.10.287.180:FF:000001">
    <property type="entry name" value="Transcription elongation factor GreA"/>
    <property type="match status" value="1"/>
</dbReference>
<dbReference type="SUPFAM" id="SSF46557">
    <property type="entry name" value="GreA transcript cleavage protein, N-terminal domain"/>
    <property type="match status" value="1"/>
</dbReference>
<keyword evidence="12" id="KW-0251">Elongation factor</keyword>
<dbReference type="InterPro" id="IPR036953">
    <property type="entry name" value="GreA/GreB_C_sf"/>
</dbReference>
<evidence type="ECO:0000256" key="7">
    <source>
        <dbReference type="ARBA" id="ARBA00030776"/>
    </source>
</evidence>
<evidence type="ECO:0000256" key="5">
    <source>
        <dbReference type="ARBA" id="ARBA00023163"/>
    </source>
</evidence>
<dbReference type="SUPFAM" id="SSF54534">
    <property type="entry name" value="FKBP-like"/>
    <property type="match status" value="1"/>
</dbReference>
<feature type="domain" description="Transcription elongation factor GreA/GreB N-terminal" evidence="11">
    <location>
        <begin position="4"/>
        <end position="74"/>
    </location>
</feature>
<dbReference type="HAMAP" id="MF_00105">
    <property type="entry name" value="GreA_GreB"/>
    <property type="match status" value="1"/>
</dbReference>
<accession>A0A9D2GUD9</accession>
<dbReference type="InterPro" id="IPR028624">
    <property type="entry name" value="Tscrpt_elong_fac_GreA/B"/>
</dbReference>
<gene>
    <name evidence="8 12" type="primary">greA</name>
    <name evidence="12" type="ORF">H9804_05615</name>
</gene>
<dbReference type="GO" id="GO:0006354">
    <property type="term" value="P:DNA-templated transcription elongation"/>
    <property type="evidence" value="ECO:0007669"/>
    <property type="project" value="TreeGrafter"/>
</dbReference>
<dbReference type="GO" id="GO:0070063">
    <property type="term" value="F:RNA polymerase binding"/>
    <property type="evidence" value="ECO:0007669"/>
    <property type="project" value="InterPro"/>
</dbReference>
<evidence type="ECO:0000256" key="2">
    <source>
        <dbReference type="ARBA" id="ARBA00013729"/>
    </source>
</evidence>
<evidence type="ECO:0000256" key="6">
    <source>
        <dbReference type="ARBA" id="ARBA00024916"/>
    </source>
</evidence>
<sequence>MSRIPITRGGYEKLKAELDKLRNVDRNEVILAIQEARGHGDLSENAEYDAAKERQGMIEARINELEYKMSLFEIIDVAQMAGDKVAFGATVTIENIDTEERKVYTIVGSDEADIFSGKISIMSPLARAMMGKEEGDDFTVQAPKGETEYEIIKIEFIEG</sequence>
<keyword evidence="5 8" id="KW-0804">Transcription</keyword>
<comment type="caution">
    <text evidence="12">The sequence shown here is derived from an EMBL/GenBank/DDBJ whole genome shotgun (WGS) entry which is preliminary data.</text>
</comment>
<comment type="function">
    <text evidence="6 8 9">Necessary for efficient RNA polymerase transcription elongation past template-encoded arresting sites. The arresting sites in DNA have the property of trapping a certain fraction of elongating RNA polymerases that pass through, resulting in locked ternary complexes. Cleavage of the nascent transcript by cleavage factors such as GreA or GreB allows the resumption of elongation from the new 3'terminus. GreA releases sequences of 2 to 3 nucleotides.</text>
</comment>
<evidence type="ECO:0000256" key="3">
    <source>
        <dbReference type="ARBA" id="ARBA00023015"/>
    </source>
</evidence>
<evidence type="ECO:0000313" key="12">
    <source>
        <dbReference type="EMBL" id="HIZ89401.1"/>
    </source>
</evidence>
<keyword evidence="12" id="KW-0648">Protein biosynthesis</keyword>
<reference evidence="12" key="1">
    <citation type="journal article" date="2021" name="PeerJ">
        <title>Extensive microbial diversity within the chicken gut microbiome revealed by metagenomics and culture.</title>
        <authorList>
            <person name="Gilroy R."/>
            <person name="Ravi A."/>
            <person name="Getino M."/>
            <person name="Pursley I."/>
            <person name="Horton D.L."/>
            <person name="Alikhan N.F."/>
            <person name="Baker D."/>
            <person name="Gharbi K."/>
            <person name="Hall N."/>
            <person name="Watson M."/>
            <person name="Adriaenssens E.M."/>
            <person name="Foster-Nyarko E."/>
            <person name="Jarju S."/>
            <person name="Secka A."/>
            <person name="Antonio M."/>
            <person name="Oren A."/>
            <person name="Chaudhuri R.R."/>
            <person name="La Ragione R."/>
            <person name="Hildebrand F."/>
            <person name="Pallen M.J."/>
        </authorList>
    </citation>
    <scope>NUCLEOTIDE SEQUENCE</scope>
    <source>
        <strain evidence="12">ChiW4-1371</strain>
    </source>
</reference>
<name>A0A9D2GUD9_9BACT</name>
<dbReference type="NCBIfam" id="NF001261">
    <property type="entry name" value="PRK00226.1-2"/>
    <property type="match status" value="1"/>
</dbReference>
<dbReference type="Gene3D" id="3.10.50.30">
    <property type="entry name" value="Transcription elongation factor, GreA/GreB, C-terminal domain"/>
    <property type="match status" value="1"/>
</dbReference>
<organism evidence="12 13">
    <name type="scientific">Candidatus Mucispirillum faecigallinarum</name>
    <dbReference type="NCBI Taxonomy" id="2838699"/>
    <lineage>
        <taxon>Bacteria</taxon>
        <taxon>Pseudomonadati</taxon>
        <taxon>Deferribacterota</taxon>
        <taxon>Deferribacteres</taxon>
        <taxon>Deferribacterales</taxon>
        <taxon>Mucispirillaceae</taxon>
        <taxon>Mucispirillum</taxon>
    </lineage>
</organism>
<dbReference type="PROSITE" id="PS00829">
    <property type="entry name" value="GREAB_1"/>
    <property type="match status" value="1"/>
</dbReference>
<dbReference type="PANTHER" id="PTHR30437:SF4">
    <property type="entry name" value="TRANSCRIPTION ELONGATION FACTOR GREA"/>
    <property type="match status" value="1"/>
</dbReference>
<dbReference type="PANTHER" id="PTHR30437">
    <property type="entry name" value="TRANSCRIPTION ELONGATION FACTOR GREA"/>
    <property type="match status" value="1"/>
</dbReference>
<evidence type="ECO:0000259" key="10">
    <source>
        <dbReference type="Pfam" id="PF01272"/>
    </source>
</evidence>